<dbReference type="AlphaFoldDB" id="A0A6C0FBF5"/>
<reference evidence="1" key="1">
    <citation type="journal article" date="2020" name="Nature">
        <title>Giant virus diversity and host interactions through global metagenomics.</title>
        <authorList>
            <person name="Schulz F."/>
            <person name="Roux S."/>
            <person name="Paez-Espino D."/>
            <person name="Jungbluth S."/>
            <person name="Walsh D.A."/>
            <person name="Denef V.J."/>
            <person name="McMahon K.D."/>
            <person name="Konstantinidis K.T."/>
            <person name="Eloe-Fadrosh E.A."/>
            <person name="Kyrpides N.C."/>
            <person name="Woyke T."/>
        </authorList>
    </citation>
    <scope>NUCLEOTIDE SEQUENCE</scope>
    <source>
        <strain evidence="1">GVMAG-S-ERX556126-94</strain>
    </source>
</reference>
<accession>A0A6C0FBF5</accession>
<protein>
    <submittedName>
        <fullName evidence="1">Uncharacterized protein</fullName>
    </submittedName>
</protein>
<sequence length="73" mass="8112">MIVLVAFALHYLMQNCGCRVEGMNPIAPHDKEKGQCCHWGDCKIGLQCDVSDIGDCSFGWSGKCRHPGRYPEV</sequence>
<proteinExistence type="predicted"/>
<name>A0A6C0FBF5_9ZZZZ</name>
<dbReference type="EMBL" id="MN738839">
    <property type="protein sequence ID" value="QHT39196.1"/>
    <property type="molecule type" value="Genomic_DNA"/>
</dbReference>
<evidence type="ECO:0000313" key="1">
    <source>
        <dbReference type="EMBL" id="QHT39196.1"/>
    </source>
</evidence>
<organism evidence="1">
    <name type="scientific">viral metagenome</name>
    <dbReference type="NCBI Taxonomy" id="1070528"/>
    <lineage>
        <taxon>unclassified sequences</taxon>
        <taxon>metagenomes</taxon>
        <taxon>organismal metagenomes</taxon>
    </lineage>
</organism>